<evidence type="ECO:0008006" key="2">
    <source>
        <dbReference type="Google" id="ProtNLM"/>
    </source>
</evidence>
<sequence>MKKSILMLALCSIIQSCTFGKLVDSEKSIHYYIRYGKVCYMYGGNLVPTKINADRKSFVVLSQYIGKDKESIYYMGRLQNVDYPTFRIDQNGIPKDKNYVYKEMFSKVLEPIKIEGVDIESFQHLTVGGVTDSRWSKDKNWYYLYQARLNTDYETTEFAGNDFVYDKAKLFVHFKKYPYLKFVREINEPPKSLTKKYIEYKNKLYYFKFIDNKETEIKEIEYRQMNNLKVINKHVIAINDTVVYYGIKIPHFHAATFEKIKDNEQPAFIRYYKDKNYVYLDTKIIKQADPKTFVMLGYSIAKDDKHVFYEENILEGADSKSFRKGKNLEWIDDHGNRFDLKGKRIISTEDEIESQTKLNNTVQTKIETNQSHFKIDSGIKITFTVTNNSNKEYDFCYWQTPLEKSFTSNFFEITFDDKIIAYSGMMVKRTPPKKTDYLVLKSKQSISETINLIEGYAIDKKGKYKIIFRGSTINGLQDSDQIEFTID</sequence>
<dbReference type="Pfam" id="PF13644">
    <property type="entry name" value="DKNYY"/>
    <property type="match status" value="2"/>
</dbReference>
<dbReference type="PROSITE" id="PS51257">
    <property type="entry name" value="PROKAR_LIPOPROTEIN"/>
    <property type="match status" value="1"/>
</dbReference>
<reference evidence="1" key="1">
    <citation type="submission" date="2018-06" db="EMBL/GenBank/DDBJ databases">
        <authorList>
            <person name="Zhirakovskaya E."/>
        </authorList>
    </citation>
    <scope>NUCLEOTIDE SEQUENCE</scope>
</reference>
<protein>
    <recommendedName>
        <fullName evidence="2">Lipoprotein</fullName>
    </recommendedName>
</protein>
<dbReference type="EMBL" id="UOEL01000075">
    <property type="protein sequence ID" value="VAW11953.1"/>
    <property type="molecule type" value="Genomic_DNA"/>
</dbReference>
<proteinExistence type="predicted"/>
<dbReference type="AlphaFoldDB" id="A0A3B0T7A3"/>
<dbReference type="InterPro" id="IPR027375">
    <property type="entry name" value="DKNYY"/>
</dbReference>
<organism evidence="1">
    <name type="scientific">hydrothermal vent metagenome</name>
    <dbReference type="NCBI Taxonomy" id="652676"/>
    <lineage>
        <taxon>unclassified sequences</taxon>
        <taxon>metagenomes</taxon>
        <taxon>ecological metagenomes</taxon>
    </lineage>
</organism>
<gene>
    <name evidence="1" type="ORF">MNBD_BACTEROID03-2271</name>
</gene>
<name>A0A3B0T7A3_9ZZZZ</name>
<evidence type="ECO:0000313" key="1">
    <source>
        <dbReference type="EMBL" id="VAW11953.1"/>
    </source>
</evidence>
<dbReference type="Gene3D" id="2.60.40.2970">
    <property type="match status" value="1"/>
</dbReference>
<accession>A0A3B0T7A3</accession>